<feature type="transmembrane region" description="Helical" evidence="8">
    <location>
        <begin position="91"/>
        <end position="113"/>
    </location>
</feature>
<dbReference type="Pfam" id="PF06699">
    <property type="entry name" value="PIG-F"/>
    <property type="match status" value="1"/>
</dbReference>
<accession>A0A1E7FRL5</accession>
<keyword evidence="5" id="KW-0256">Endoplasmic reticulum</keyword>
<dbReference type="AlphaFoldDB" id="A0A1E7FRL5"/>
<feature type="transmembrane region" description="Helical" evidence="8">
    <location>
        <begin position="156"/>
        <end position="176"/>
    </location>
</feature>
<dbReference type="EMBL" id="KV784354">
    <property type="protein sequence ID" value="OEU20812.1"/>
    <property type="molecule type" value="Genomic_DNA"/>
</dbReference>
<sequence length="218" mass="24577">MGGYVYTDEKAQRLMRNFGSIISFCLLLGWFEIMILRPSGDIGIEMQHMDPSEIIGMPFPLVQVSIFSLLPVMTLLVCWTVSNPSTVIWKILSFIKVTGFTYVLFALCGNHLVENWQHSLSAALFLSALICTNLTEKRSSNILEELPFFDQSEIMTTSRLYCTLAFIIPFSILSILDHGSQLQRWPVPVLIGGTYGFIFGSILGITLSYFKNKKKDAK</sequence>
<evidence type="ECO:0000256" key="7">
    <source>
        <dbReference type="ARBA" id="ARBA00023136"/>
    </source>
</evidence>
<proteinExistence type="predicted"/>
<evidence type="ECO:0000256" key="2">
    <source>
        <dbReference type="ARBA" id="ARBA00004687"/>
    </source>
</evidence>
<evidence type="ECO:0000256" key="1">
    <source>
        <dbReference type="ARBA" id="ARBA00004477"/>
    </source>
</evidence>
<evidence type="ECO:0000313" key="10">
    <source>
        <dbReference type="Proteomes" id="UP000095751"/>
    </source>
</evidence>
<evidence type="ECO:0000256" key="5">
    <source>
        <dbReference type="ARBA" id="ARBA00022824"/>
    </source>
</evidence>
<gene>
    <name evidence="9" type="ORF">FRACYDRAFT_234444</name>
</gene>
<feature type="transmembrane region" description="Helical" evidence="8">
    <location>
        <begin position="57"/>
        <end position="79"/>
    </location>
</feature>
<feature type="transmembrane region" description="Helical" evidence="8">
    <location>
        <begin position="18"/>
        <end position="37"/>
    </location>
</feature>
<evidence type="ECO:0000256" key="8">
    <source>
        <dbReference type="SAM" id="Phobius"/>
    </source>
</evidence>
<protein>
    <submittedName>
        <fullName evidence="9">Uncharacterized protein</fullName>
    </submittedName>
</protein>
<evidence type="ECO:0000256" key="6">
    <source>
        <dbReference type="ARBA" id="ARBA00022989"/>
    </source>
</evidence>
<dbReference type="Proteomes" id="UP000095751">
    <property type="component" value="Unassembled WGS sequence"/>
</dbReference>
<comment type="pathway">
    <text evidence="2">Glycolipid biosynthesis; glycosylphosphatidylinositol-anchor biosynthesis.</text>
</comment>
<dbReference type="KEGG" id="fcy:FRACYDRAFT_234444"/>
<comment type="subcellular location">
    <subcellularLocation>
        <location evidence="1">Endoplasmic reticulum membrane</location>
        <topology evidence="1">Multi-pass membrane protein</topology>
    </subcellularLocation>
</comment>
<dbReference type="GO" id="GO:0005789">
    <property type="term" value="C:endoplasmic reticulum membrane"/>
    <property type="evidence" value="ECO:0007669"/>
    <property type="project" value="UniProtKB-SubCell"/>
</dbReference>
<keyword evidence="10" id="KW-1185">Reference proteome</keyword>
<evidence type="ECO:0000256" key="4">
    <source>
        <dbReference type="ARBA" id="ARBA00022692"/>
    </source>
</evidence>
<reference evidence="9 10" key="1">
    <citation type="submission" date="2016-09" db="EMBL/GenBank/DDBJ databases">
        <title>Extensive genetic diversity and differential bi-allelic expression allows diatom success in the polar Southern Ocean.</title>
        <authorList>
            <consortium name="DOE Joint Genome Institute"/>
            <person name="Mock T."/>
            <person name="Otillar R.P."/>
            <person name="Strauss J."/>
            <person name="Dupont C."/>
            <person name="Frickenhaus S."/>
            <person name="Maumus F."/>
            <person name="Mcmullan M."/>
            <person name="Sanges R."/>
            <person name="Schmutz J."/>
            <person name="Toseland A."/>
            <person name="Valas R."/>
            <person name="Veluchamy A."/>
            <person name="Ward B.J."/>
            <person name="Allen A."/>
            <person name="Barry K."/>
            <person name="Falciatore A."/>
            <person name="Ferrante M."/>
            <person name="Fortunato A.E."/>
            <person name="Gloeckner G."/>
            <person name="Gruber A."/>
            <person name="Hipkin R."/>
            <person name="Janech M."/>
            <person name="Kroth P."/>
            <person name="Leese F."/>
            <person name="Lindquist E."/>
            <person name="Lyon B.R."/>
            <person name="Martin J."/>
            <person name="Mayer C."/>
            <person name="Parker M."/>
            <person name="Quesneville H."/>
            <person name="Raymond J."/>
            <person name="Uhlig C."/>
            <person name="Valentin K.U."/>
            <person name="Worden A.Z."/>
            <person name="Armbrust E.V."/>
            <person name="Bowler C."/>
            <person name="Green B."/>
            <person name="Moulton V."/>
            <person name="Van Oosterhout C."/>
            <person name="Grigoriev I."/>
        </authorList>
    </citation>
    <scope>NUCLEOTIDE SEQUENCE [LARGE SCALE GENOMIC DNA]</scope>
    <source>
        <strain evidence="9 10">CCMP1102</strain>
    </source>
</reference>
<name>A0A1E7FRL5_9STRA</name>
<dbReference type="InParanoid" id="A0A1E7FRL5"/>
<dbReference type="InterPro" id="IPR009580">
    <property type="entry name" value="GPI_biosynthesis_protein_Pig-F"/>
</dbReference>
<evidence type="ECO:0000256" key="3">
    <source>
        <dbReference type="ARBA" id="ARBA00022502"/>
    </source>
</evidence>
<organism evidence="9 10">
    <name type="scientific">Fragilariopsis cylindrus CCMP1102</name>
    <dbReference type="NCBI Taxonomy" id="635003"/>
    <lineage>
        <taxon>Eukaryota</taxon>
        <taxon>Sar</taxon>
        <taxon>Stramenopiles</taxon>
        <taxon>Ochrophyta</taxon>
        <taxon>Bacillariophyta</taxon>
        <taxon>Bacillariophyceae</taxon>
        <taxon>Bacillariophycidae</taxon>
        <taxon>Bacillariales</taxon>
        <taxon>Bacillariaceae</taxon>
        <taxon>Fragilariopsis</taxon>
    </lineage>
</organism>
<dbReference type="OrthoDB" id="37809at2759"/>
<keyword evidence="4 8" id="KW-0812">Transmembrane</keyword>
<feature type="transmembrane region" description="Helical" evidence="8">
    <location>
        <begin position="188"/>
        <end position="210"/>
    </location>
</feature>
<evidence type="ECO:0000313" key="9">
    <source>
        <dbReference type="EMBL" id="OEU20812.1"/>
    </source>
</evidence>
<keyword evidence="7 8" id="KW-0472">Membrane</keyword>
<keyword evidence="6 8" id="KW-1133">Transmembrane helix</keyword>
<dbReference type="GO" id="GO:0006506">
    <property type="term" value="P:GPI anchor biosynthetic process"/>
    <property type="evidence" value="ECO:0007669"/>
    <property type="project" value="UniProtKB-KW"/>
</dbReference>
<keyword evidence="3" id="KW-0337">GPI-anchor biosynthesis</keyword>